<name>A0A5C8HPX8_9MICO</name>
<evidence type="ECO:0000313" key="3">
    <source>
        <dbReference type="Proteomes" id="UP000321196"/>
    </source>
</evidence>
<organism evidence="2 3">
    <name type="scientific">Microbacterium mitrae</name>
    <dbReference type="NCBI Taxonomy" id="664640"/>
    <lineage>
        <taxon>Bacteria</taxon>
        <taxon>Bacillati</taxon>
        <taxon>Actinomycetota</taxon>
        <taxon>Actinomycetes</taxon>
        <taxon>Micrococcales</taxon>
        <taxon>Microbacteriaceae</taxon>
        <taxon>Microbacterium</taxon>
    </lineage>
</organism>
<evidence type="ECO:0000256" key="1">
    <source>
        <dbReference type="SAM" id="Phobius"/>
    </source>
</evidence>
<evidence type="ECO:0000313" key="2">
    <source>
        <dbReference type="EMBL" id="TXK04605.1"/>
    </source>
</evidence>
<dbReference type="EMBL" id="VRSW01000002">
    <property type="protein sequence ID" value="TXK04605.1"/>
    <property type="molecule type" value="Genomic_DNA"/>
</dbReference>
<keyword evidence="1" id="KW-0472">Membrane</keyword>
<feature type="transmembrane region" description="Helical" evidence="1">
    <location>
        <begin position="33"/>
        <end position="57"/>
    </location>
</feature>
<dbReference type="OrthoDB" id="5197832at2"/>
<evidence type="ECO:0008006" key="4">
    <source>
        <dbReference type="Google" id="ProtNLM"/>
    </source>
</evidence>
<keyword evidence="1" id="KW-0812">Transmembrane</keyword>
<feature type="transmembrane region" description="Helical" evidence="1">
    <location>
        <begin position="69"/>
        <end position="89"/>
    </location>
</feature>
<gene>
    <name evidence="2" type="ORF">FVP60_07980</name>
</gene>
<feature type="transmembrane region" description="Helical" evidence="1">
    <location>
        <begin position="96"/>
        <end position="113"/>
    </location>
</feature>
<keyword evidence="3" id="KW-1185">Reference proteome</keyword>
<accession>A0A5C8HPX8</accession>
<keyword evidence="1" id="KW-1133">Transmembrane helix</keyword>
<comment type="caution">
    <text evidence="2">The sequence shown here is derived from an EMBL/GenBank/DDBJ whole genome shotgun (WGS) entry which is preliminary data.</text>
</comment>
<sequence length="126" mass="13457">MITWFTFTVVAITALAALICIVMGLWGKVPSDLTVGAIALVEVLLLVQVVIAIIAPFAGNPPAGSLLEFWTYLISAVLLPVGGVVWAFVDRTKWSTVIMGVVAIAVAIMMWRMEVIWTVTTPVTGA</sequence>
<proteinExistence type="predicted"/>
<dbReference type="AlphaFoldDB" id="A0A5C8HPX8"/>
<dbReference type="RefSeq" id="WP_147825740.1">
    <property type="nucleotide sequence ID" value="NZ_BAAARG010000002.1"/>
</dbReference>
<protein>
    <recommendedName>
        <fullName evidence="4">Integral membrane protein</fullName>
    </recommendedName>
</protein>
<dbReference type="Proteomes" id="UP000321196">
    <property type="component" value="Unassembled WGS sequence"/>
</dbReference>
<feature type="transmembrane region" description="Helical" evidence="1">
    <location>
        <begin position="6"/>
        <end position="26"/>
    </location>
</feature>
<reference evidence="2 3" key="1">
    <citation type="submission" date="2019-08" db="EMBL/GenBank/DDBJ databases">
        <authorList>
            <person name="Dong K."/>
        </authorList>
    </citation>
    <scope>NUCLEOTIDE SEQUENCE [LARGE SCALE GENOMIC DNA]</scope>
    <source>
        <strain evidence="2 3">M4-8</strain>
    </source>
</reference>